<reference evidence="3 4" key="1">
    <citation type="submission" date="2020-08" db="EMBL/GenBank/DDBJ databases">
        <title>Genomic Encyclopedia of Type Strains, Phase IV (KMG-IV): sequencing the most valuable type-strain genomes for metagenomic binning, comparative biology and taxonomic classification.</title>
        <authorList>
            <person name="Goeker M."/>
        </authorList>
    </citation>
    <scope>NUCLEOTIDE SEQUENCE [LARGE SCALE GENOMIC DNA]</scope>
    <source>
        <strain evidence="3 4">DSM 24105</strain>
    </source>
</reference>
<comment type="caution">
    <text evidence="3">The sequence shown here is derived from an EMBL/GenBank/DDBJ whole genome shotgun (WGS) entry which is preliminary data.</text>
</comment>
<dbReference type="Proteomes" id="UP000517759">
    <property type="component" value="Unassembled WGS sequence"/>
</dbReference>
<dbReference type="EMBL" id="JACIDN010000003">
    <property type="protein sequence ID" value="MBB3902659.1"/>
    <property type="molecule type" value="Genomic_DNA"/>
</dbReference>
<dbReference type="SUPFAM" id="SSF53850">
    <property type="entry name" value="Periplasmic binding protein-like II"/>
    <property type="match status" value="1"/>
</dbReference>
<keyword evidence="2" id="KW-0732">Signal</keyword>
<dbReference type="InterPro" id="IPR005064">
    <property type="entry name" value="BUG"/>
</dbReference>
<comment type="similarity">
    <text evidence="1">Belongs to the UPF0065 (bug) family.</text>
</comment>
<keyword evidence="3" id="KW-0675">Receptor</keyword>
<protein>
    <submittedName>
        <fullName evidence="3">Tripartite-type tricarboxylate transporter receptor subunit TctC</fullName>
    </submittedName>
</protein>
<evidence type="ECO:0000256" key="1">
    <source>
        <dbReference type="ARBA" id="ARBA00006987"/>
    </source>
</evidence>
<organism evidence="3 4">
    <name type="scientific">Methylobacterium brachythecii</name>
    <dbReference type="NCBI Taxonomy" id="1176177"/>
    <lineage>
        <taxon>Bacteria</taxon>
        <taxon>Pseudomonadati</taxon>
        <taxon>Pseudomonadota</taxon>
        <taxon>Alphaproteobacteria</taxon>
        <taxon>Hyphomicrobiales</taxon>
        <taxon>Methylobacteriaceae</taxon>
        <taxon>Methylobacterium</taxon>
    </lineage>
</organism>
<dbReference type="AlphaFoldDB" id="A0A7W6F6S6"/>
<evidence type="ECO:0000256" key="2">
    <source>
        <dbReference type="SAM" id="SignalP"/>
    </source>
</evidence>
<dbReference type="RefSeq" id="WP_183504755.1">
    <property type="nucleotide sequence ID" value="NZ_BSPG01000001.1"/>
</dbReference>
<dbReference type="Gene3D" id="3.40.190.150">
    <property type="entry name" value="Bordetella uptake gene, domain 1"/>
    <property type="match status" value="1"/>
</dbReference>
<gene>
    <name evidence="3" type="ORF">GGR33_002154</name>
</gene>
<sequence>MSALDRTRALLAAALAIGAVVAASVPAMAEQGYPDQPISLVVPFAAGGPTDTIARIIAPPMAKALGQPIKIENISGGGGTTGITEASLAKPDGYTIMIGHMGTHGAAPALFRTLKYDPARTFDPIGLAAGTPVVIVARKDFPASDLKSFVEALQKKGSTYSQAHAGVGSVSHSTGMLFDSIVNVKPTFVVYRGTGPAMNDLISGQVDFLTDQIVNVVPHLQAGTIRAYAIATPERSPALPGVPTTREAGLPSFEVSAWNAVFAPKNLPKDVHARLVDALDKALDDPTVRERLLKLGGRIPAGSERGPVALQKLVESEVARWTPALSAAVEEQ</sequence>
<name>A0A7W6F6S6_9HYPH</name>
<dbReference type="PIRSF" id="PIRSF017082">
    <property type="entry name" value="YflP"/>
    <property type="match status" value="1"/>
</dbReference>
<evidence type="ECO:0000313" key="3">
    <source>
        <dbReference type="EMBL" id="MBB3902659.1"/>
    </source>
</evidence>
<dbReference type="InterPro" id="IPR042100">
    <property type="entry name" value="Bug_dom1"/>
</dbReference>
<feature type="chain" id="PRO_5030854349" evidence="2">
    <location>
        <begin position="30"/>
        <end position="332"/>
    </location>
</feature>
<dbReference type="PANTHER" id="PTHR42928">
    <property type="entry name" value="TRICARBOXYLATE-BINDING PROTEIN"/>
    <property type="match status" value="1"/>
</dbReference>
<dbReference type="PANTHER" id="PTHR42928:SF5">
    <property type="entry name" value="BLR1237 PROTEIN"/>
    <property type="match status" value="1"/>
</dbReference>
<proteinExistence type="inferred from homology"/>
<dbReference type="Gene3D" id="3.40.190.10">
    <property type="entry name" value="Periplasmic binding protein-like II"/>
    <property type="match status" value="1"/>
</dbReference>
<feature type="signal peptide" evidence="2">
    <location>
        <begin position="1"/>
        <end position="29"/>
    </location>
</feature>
<accession>A0A7W6F6S6</accession>
<evidence type="ECO:0000313" key="4">
    <source>
        <dbReference type="Proteomes" id="UP000517759"/>
    </source>
</evidence>
<dbReference type="Pfam" id="PF03401">
    <property type="entry name" value="TctC"/>
    <property type="match status" value="1"/>
</dbReference>